<feature type="region of interest" description="Disordered" evidence="6">
    <location>
        <begin position="780"/>
        <end position="835"/>
    </location>
</feature>
<name>A0A4Y7PM51_9AGAM</name>
<gene>
    <name evidence="8" type="ORF">BD410DRAFT_844627</name>
</gene>
<keyword evidence="2" id="KW-0479">Metal-binding</keyword>
<sequence length="835" mass="93306">MPAAADIWCTDFAPDDHKLKLVMAEAYQFRTAMQIASKEILRSSGHFDVRPTREYLDDGKPSPFEREERKNLYIVEQSSLLLHDFRFTYELDGQMPFSHPAIALLIHKPWPAALQFQHLLNGLCEEHKRKLHKPASGEMTKFAAPKFEGDRYRQSFNRFVAKLEEVGKKPRYKRRLMAMRQDIYTTGTALFKCEPLNGNDKDGYAAGNRMMPSIDLDCPSSPCQAETSQSSRASISSNHESGSSRASFGSFSSSSSAAGPSTQCHHTNEEQKQFGSRSSSSGGRSHSGTAIPAPNARIVEEPANSDGSPSSSDVMEREPAVASDIIEPPSLGSCEHSERTQSRKRFKLAMPWNLPGNPSITRELFGLFFAHCYPQRLIIHQVSLYMDLGLNCVPMYVVNCICATAAAFSSNPLFRTTPKRFAGQFFADAARAELFDKKGTFVGERSLYTAQALCLLQLYDLAVCGGEKNNLYIDETFTILEELGVRNPDNLMPQYSPSRIQIKHSTERECIRRVYALTHLTISLTPVFGQTLDIDCNRHIQEPAIRLPCDETYFELSIHSSIPEYLSTSPSKAAFSSEFGQLIRLANILHDLEEFGMNVTSTKVDDVLNAVRYGEFIVVGKDNVTNGNNWIELGIITRLLYYQPLWYAPAEPNIDYSIAERCLVIQQGIKDWVAGYEELWGPRTIPCWTSPRLLDASTILHRSSLGSTLGSSFSLNTPIPEPNEVFIDQKQYPSLAQSIDSRHLQNSSRSSDKRGVDASDRKSHASVDLALREGIDHVSPRLDVVSPQDLPSLKGSGLLETRAHSEEQYPPPSRSHPSPSLLSWLSMPVRDSPPY</sequence>
<evidence type="ECO:0000259" key="7">
    <source>
        <dbReference type="Pfam" id="PF04082"/>
    </source>
</evidence>
<organism evidence="8 9">
    <name type="scientific">Rickenella mellea</name>
    <dbReference type="NCBI Taxonomy" id="50990"/>
    <lineage>
        <taxon>Eukaryota</taxon>
        <taxon>Fungi</taxon>
        <taxon>Dikarya</taxon>
        <taxon>Basidiomycota</taxon>
        <taxon>Agaricomycotina</taxon>
        <taxon>Agaricomycetes</taxon>
        <taxon>Hymenochaetales</taxon>
        <taxon>Rickenellaceae</taxon>
        <taxon>Rickenella</taxon>
    </lineage>
</organism>
<comment type="subcellular location">
    <subcellularLocation>
        <location evidence="1">Nucleus</location>
    </subcellularLocation>
</comment>
<reference evidence="8 9" key="1">
    <citation type="submission" date="2018-06" db="EMBL/GenBank/DDBJ databases">
        <title>A transcriptomic atlas of mushroom development highlights an independent origin of complex multicellularity.</title>
        <authorList>
            <consortium name="DOE Joint Genome Institute"/>
            <person name="Krizsan K."/>
            <person name="Almasi E."/>
            <person name="Merenyi Z."/>
            <person name="Sahu N."/>
            <person name="Viragh M."/>
            <person name="Koszo T."/>
            <person name="Mondo S."/>
            <person name="Kiss B."/>
            <person name="Balint B."/>
            <person name="Kues U."/>
            <person name="Barry K."/>
            <person name="Hegedus J.C."/>
            <person name="Henrissat B."/>
            <person name="Johnson J."/>
            <person name="Lipzen A."/>
            <person name="Ohm R."/>
            <person name="Nagy I."/>
            <person name="Pangilinan J."/>
            <person name="Yan J."/>
            <person name="Xiong Y."/>
            <person name="Grigoriev I.V."/>
            <person name="Hibbett D.S."/>
            <person name="Nagy L.G."/>
        </authorList>
    </citation>
    <scope>NUCLEOTIDE SEQUENCE [LARGE SCALE GENOMIC DNA]</scope>
    <source>
        <strain evidence="8 9">SZMC22713</strain>
    </source>
</reference>
<dbReference type="GO" id="GO:0006351">
    <property type="term" value="P:DNA-templated transcription"/>
    <property type="evidence" value="ECO:0007669"/>
    <property type="project" value="InterPro"/>
</dbReference>
<keyword evidence="4" id="KW-0804">Transcription</keyword>
<feature type="region of interest" description="Disordered" evidence="6">
    <location>
        <begin position="215"/>
        <end position="318"/>
    </location>
</feature>
<evidence type="ECO:0000256" key="4">
    <source>
        <dbReference type="ARBA" id="ARBA00023163"/>
    </source>
</evidence>
<feature type="compositionally biased region" description="Low complexity" evidence="6">
    <location>
        <begin position="241"/>
        <end position="261"/>
    </location>
</feature>
<feature type="compositionally biased region" description="Polar residues" evidence="6">
    <location>
        <begin position="738"/>
        <end position="749"/>
    </location>
</feature>
<dbReference type="AlphaFoldDB" id="A0A4Y7PM51"/>
<dbReference type="STRING" id="50990.A0A4Y7PM51"/>
<evidence type="ECO:0000313" key="9">
    <source>
        <dbReference type="Proteomes" id="UP000294933"/>
    </source>
</evidence>
<keyword evidence="3" id="KW-0805">Transcription regulation</keyword>
<keyword evidence="9" id="KW-1185">Reference proteome</keyword>
<dbReference type="GO" id="GO:0008270">
    <property type="term" value="F:zinc ion binding"/>
    <property type="evidence" value="ECO:0007669"/>
    <property type="project" value="InterPro"/>
</dbReference>
<feature type="compositionally biased region" description="Low complexity" evidence="6">
    <location>
        <begin position="815"/>
        <end position="828"/>
    </location>
</feature>
<evidence type="ECO:0000313" key="8">
    <source>
        <dbReference type="EMBL" id="TDL16208.1"/>
    </source>
</evidence>
<evidence type="ECO:0000256" key="3">
    <source>
        <dbReference type="ARBA" id="ARBA00023015"/>
    </source>
</evidence>
<evidence type="ECO:0000256" key="1">
    <source>
        <dbReference type="ARBA" id="ARBA00004123"/>
    </source>
</evidence>
<dbReference type="GO" id="GO:0000981">
    <property type="term" value="F:DNA-binding transcription factor activity, RNA polymerase II-specific"/>
    <property type="evidence" value="ECO:0007669"/>
    <property type="project" value="InterPro"/>
</dbReference>
<dbReference type="Pfam" id="PF04082">
    <property type="entry name" value="Fungal_trans"/>
    <property type="match status" value="1"/>
</dbReference>
<dbReference type="EMBL" id="ML170249">
    <property type="protein sequence ID" value="TDL16208.1"/>
    <property type="molecule type" value="Genomic_DNA"/>
</dbReference>
<evidence type="ECO:0000256" key="2">
    <source>
        <dbReference type="ARBA" id="ARBA00022723"/>
    </source>
</evidence>
<dbReference type="InterPro" id="IPR007219">
    <property type="entry name" value="XnlR_reg_dom"/>
</dbReference>
<feature type="region of interest" description="Disordered" evidence="6">
    <location>
        <begin position="738"/>
        <end position="764"/>
    </location>
</feature>
<evidence type="ECO:0000256" key="6">
    <source>
        <dbReference type="SAM" id="MobiDB-lite"/>
    </source>
</evidence>
<accession>A0A4Y7PM51</accession>
<dbReference type="GO" id="GO:0005634">
    <property type="term" value="C:nucleus"/>
    <property type="evidence" value="ECO:0007669"/>
    <property type="project" value="UniProtKB-SubCell"/>
</dbReference>
<dbReference type="Proteomes" id="UP000294933">
    <property type="component" value="Unassembled WGS sequence"/>
</dbReference>
<dbReference type="CDD" id="cd12148">
    <property type="entry name" value="fungal_TF_MHR"/>
    <property type="match status" value="1"/>
</dbReference>
<feature type="compositionally biased region" description="Low complexity" evidence="6">
    <location>
        <begin position="275"/>
        <end position="288"/>
    </location>
</feature>
<feature type="compositionally biased region" description="Polar residues" evidence="6">
    <location>
        <begin position="221"/>
        <end position="240"/>
    </location>
</feature>
<proteinExistence type="predicted"/>
<dbReference type="VEuPathDB" id="FungiDB:BD410DRAFT_844627"/>
<dbReference type="PANTHER" id="PTHR47338">
    <property type="entry name" value="ZN(II)2CYS6 TRANSCRIPTION FACTOR (EUROFUNG)-RELATED"/>
    <property type="match status" value="1"/>
</dbReference>
<feature type="compositionally biased region" description="Basic and acidic residues" evidence="6">
    <location>
        <begin position="750"/>
        <end position="764"/>
    </location>
</feature>
<dbReference type="OrthoDB" id="2123952at2759"/>
<dbReference type="InterPro" id="IPR050815">
    <property type="entry name" value="TF_fung"/>
</dbReference>
<protein>
    <recommendedName>
        <fullName evidence="7">Xylanolytic transcriptional activator regulatory domain-containing protein</fullName>
    </recommendedName>
</protein>
<dbReference type="GO" id="GO:0003677">
    <property type="term" value="F:DNA binding"/>
    <property type="evidence" value="ECO:0007669"/>
    <property type="project" value="InterPro"/>
</dbReference>
<keyword evidence="5" id="KW-0539">Nucleus</keyword>
<dbReference type="PANTHER" id="PTHR47338:SF5">
    <property type="entry name" value="ZN(II)2CYS6 TRANSCRIPTION FACTOR (EUROFUNG)"/>
    <property type="match status" value="1"/>
</dbReference>
<feature type="domain" description="Xylanolytic transcriptional activator regulatory" evidence="7">
    <location>
        <begin position="367"/>
        <end position="516"/>
    </location>
</feature>
<evidence type="ECO:0000256" key="5">
    <source>
        <dbReference type="ARBA" id="ARBA00023242"/>
    </source>
</evidence>